<dbReference type="Proteomes" id="UP001437256">
    <property type="component" value="Unassembled WGS sequence"/>
</dbReference>
<dbReference type="CDD" id="cd09917">
    <property type="entry name" value="F-box_SF"/>
    <property type="match status" value="1"/>
</dbReference>
<proteinExistence type="predicted"/>
<feature type="compositionally biased region" description="Basic and acidic residues" evidence="1">
    <location>
        <begin position="32"/>
        <end position="43"/>
    </location>
</feature>
<gene>
    <name evidence="3" type="ORF">AAF712_012053</name>
</gene>
<feature type="compositionally biased region" description="Polar residues" evidence="1">
    <location>
        <begin position="1"/>
        <end position="18"/>
    </location>
</feature>
<accession>A0ABR2ZIE5</accession>
<name>A0ABR2ZIE5_9AGAR</name>
<protein>
    <recommendedName>
        <fullName evidence="2">F-box domain-containing protein</fullName>
    </recommendedName>
</protein>
<dbReference type="PROSITE" id="PS50181">
    <property type="entry name" value="FBOX"/>
    <property type="match status" value="1"/>
</dbReference>
<reference evidence="3 4" key="1">
    <citation type="submission" date="2024-05" db="EMBL/GenBank/DDBJ databases">
        <title>A draft genome resource for the thread blight pathogen Marasmius tenuissimus strain MS-2.</title>
        <authorList>
            <person name="Yulfo-Soto G.E."/>
            <person name="Baruah I.K."/>
            <person name="Amoako-Attah I."/>
            <person name="Bukari Y."/>
            <person name="Meinhardt L.W."/>
            <person name="Bailey B.A."/>
            <person name="Cohen S.P."/>
        </authorList>
    </citation>
    <scope>NUCLEOTIDE SEQUENCE [LARGE SCALE GENOMIC DNA]</scope>
    <source>
        <strain evidence="3 4">MS-2</strain>
    </source>
</reference>
<dbReference type="SUPFAM" id="SSF81383">
    <property type="entry name" value="F-box domain"/>
    <property type="match status" value="1"/>
</dbReference>
<dbReference type="EMBL" id="JBBXMP010000147">
    <property type="protein sequence ID" value="KAL0061133.1"/>
    <property type="molecule type" value="Genomic_DNA"/>
</dbReference>
<dbReference type="InterPro" id="IPR001810">
    <property type="entry name" value="F-box_dom"/>
</dbReference>
<dbReference type="SMART" id="SM00256">
    <property type="entry name" value="FBOX"/>
    <property type="match status" value="1"/>
</dbReference>
<organism evidence="3 4">
    <name type="scientific">Marasmius tenuissimus</name>
    <dbReference type="NCBI Taxonomy" id="585030"/>
    <lineage>
        <taxon>Eukaryota</taxon>
        <taxon>Fungi</taxon>
        <taxon>Dikarya</taxon>
        <taxon>Basidiomycota</taxon>
        <taxon>Agaricomycotina</taxon>
        <taxon>Agaricomycetes</taxon>
        <taxon>Agaricomycetidae</taxon>
        <taxon>Agaricales</taxon>
        <taxon>Marasmiineae</taxon>
        <taxon>Marasmiaceae</taxon>
        <taxon>Marasmius</taxon>
    </lineage>
</organism>
<dbReference type="Pfam" id="PF00646">
    <property type="entry name" value="F-box"/>
    <property type="match status" value="1"/>
</dbReference>
<evidence type="ECO:0000256" key="1">
    <source>
        <dbReference type="SAM" id="MobiDB-lite"/>
    </source>
</evidence>
<evidence type="ECO:0000259" key="2">
    <source>
        <dbReference type="PROSITE" id="PS50181"/>
    </source>
</evidence>
<keyword evidence="4" id="KW-1185">Reference proteome</keyword>
<dbReference type="InterPro" id="IPR036047">
    <property type="entry name" value="F-box-like_dom_sf"/>
</dbReference>
<evidence type="ECO:0000313" key="3">
    <source>
        <dbReference type="EMBL" id="KAL0061133.1"/>
    </source>
</evidence>
<sequence length="447" mass="51813">MLESMESSSTQPRHSFSTRIRKGTTYCDSEDREPHSDDGSLKERRTKRRRKIEKQCKPSASVSASEIDQSKPTARRVRGLLQRLKEFPLDVVFIIFEFLTPQDLLSLARTSRDLRNLLLSRSTILVWKAARSNVEDLPNIPDDMSEPAYAHLCFDAQCHVSEIAKLLIDVHLLTDASPALRGYFIEPVLSNYHYSFDQREFVPRRDLNRELWALLRPLGDIICGKQRRGYLFVCAPNVYQQLSDGWKANKDDSSWIAARTFEAASRKKHAEEMRDWWQSRSKEHESELASRRKAREDAILQRLSDIGWAEEIDAQRERNDLSCLSRFRIGTQAKKLTTKDWNELRPKLEGALQEAKEARLRSELHQKWKQRYLTFKSLLQDELDQLPFNTVGPSAFDIADLPQFKEKLLLPIDHELTATDLADLMAELPEIRSQWMSSQRGRSSQVA</sequence>
<feature type="compositionally biased region" description="Polar residues" evidence="1">
    <location>
        <begin position="58"/>
        <end position="69"/>
    </location>
</feature>
<feature type="region of interest" description="Disordered" evidence="1">
    <location>
        <begin position="1"/>
        <end position="69"/>
    </location>
</feature>
<feature type="domain" description="F-box" evidence="2">
    <location>
        <begin position="81"/>
        <end position="130"/>
    </location>
</feature>
<comment type="caution">
    <text evidence="3">The sequence shown here is derived from an EMBL/GenBank/DDBJ whole genome shotgun (WGS) entry which is preliminary data.</text>
</comment>
<evidence type="ECO:0000313" key="4">
    <source>
        <dbReference type="Proteomes" id="UP001437256"/>
    </source>
</evidence>